<dbReference type="Pfam" id="PF13432">
    <property type="entry name" value="TPR_16"/>
    <property type="match status" value="3"/>
</dbReference>
<keyword evidence="2 3" id="KW-0802">TPR repeat</keyword>
<dbReference type="OrthoDB" id="58383at2"/>
<dbReference type="Proteomes" id="UP000007718">
    <property type="component" value="Chromosome"/>
</dbReference>
<name>F0RNK2_DEIPM</name>
<evidence type="ECO:0000313" key="7">
    <source>
        <dbReference type="Proteomes" id="UP000007718"/>
    </source>
</evidence>
<dbReference type="RefSeq" id="WP_013614937.1">
    <property type="nucleotide sequence ID" value="NC_015161.1"/>
</dbReference>
<evidence type="ECO:0000313" key="6">
    <source>
        <dbReference type="EMBL" id="ADY26328.1"/>
    </source>
</evidence>
<feature type="chain" id="PRO_5003257765" evidence="5">
    <location>
        <begin position="23"/>
        <end position="569"/>
    </location>
</feature>
<reference evidence="6 7" key="2">
    <citation type="journal article" date="2012" name="Stand. Genomic Sci.">
        <title>Complete genome sequence of the orange-red pigmented, radioresistant Deinococcus proteolyticus type strain (MRP(T)).</title>
        <authorList>
            <person name="Copeland A."/>
            <person name="Zeytun A."/>
            <person name="Yassawong M."/>
            <person name="Nolan M."/>
            <person name="Lucas S."/>
            <person name="Hammon N."/>
            <person name="Deshpande S."/>
            <person name="Cheng J.F."/>
            <person name="Han C."/>
            <person name="Tapia R."/>
            <person name="Goodwin L.A."/>
            <person name="Pitluck S."/>
            <person name="Mavromatis K."/>
            <person name="Liolios K."/>
            <person name="Pagani I."/>
            <person name="Ivanova N."/>
            <person name="Mikhailova N."/>
            <person name="Pati A."/>
            <person name="Chen A."/>
            <person name="Palaniappan K."/>
            <person name="Land M."/>
            <person name="Hauser L."/>
            <person name="Jeffries C.D."/>
            <person name="Brambilla E.M."/>
            <person name="Rohde M."/>
            <person name="Sikorski J."/>
            <person name="Pukall R."/>
            <person name="Goker M."/>
            <person name="Detter J.C."/>
            <person name="Woyke T."/>
            <person name="Bristow J."/>
            <person name="Eisen J.A."/>
            <person name="Markowitz V."/>
            <person name="Hugenholtz P."/>
            <person name="Kyrpides N.C."/>
            <person name="Klenk H.P."/>
            <person name="Lapidus A."/>
        </authorList>
    </citation>
    <scope>NUCLEOTIDE SEQUENCE [LARGE SCALE GENOMIC DNA]</scope>
    <source>
        <strain evidence="7">ATCC 35074 / DSM 20540 / JCM 6276 / NBRC 101906 / NCIMB 13154 / VKM Ac-1939 / CCM 2703 / MRP</strain>
    </source>
</reference>
<evidence type="ECO:0000256" key="2">
    <source>
        <dbReference type="ARBA" id="ARBA00022803"/>
    </source>
</evidence>
<feature type="repeat" description="TPR" evidence="3">
    <location>
        <begin position="359"/>
        <end position="392"/>
    </location>
</feature>
<evidence type="ECO:0000256" key="1">
    <source>
        <dbReference type="ARBA" id="ARBA00022737"/>
    </source>
</evidence>
<dbReference type="PROSITE" id="PS50005">
    <property type="entry name" value="TPR"/>
    <property type="match status" value="2"/>
</dbReference>
<feature type="repeat" description="TPR" evidence="3">
    <location>
        <begin position="463"/>
        <end position="496"/>
    </location>
</feature>
<dbReference type="HOGENOM" id="CLU_034721_0_0_0"/>
<dbReference type="InterPro" id="IPR019734">
    <property type="entry name" value="TPR_rpt"/>
</dbReference>
<feature type="signal peptide" evidence="5">
    <location>
        <begin position="1"/>
        <end position="22"/>
    </location>
</feature>
<dbReference type="PANTHER" id="PTHR44858">
    <property type="entry name" value="TETRATRICOPEPTIDE REPEAT PROTEIN 6"/>
    <property type="match status" value="1"/>
</dbReference>
<keyword evidence="1" id="KW-0677">Repeat</keyword>
<proteinExistence type="predicted"/>
<feature type="region of interest" description="Disordered" evidence="4">
    <location>
        <begin position="78"/>
        <end position="106"/>
    </location>
</feature>
<organism evidence="6 7">
    <name type="scientific">Deinococcus proteolyticus (strain ATCC 35074 / DSM 20540 / JCM 6276 / NBRC 101906 / NCIMB 13154 / VKM Ac-1939 / CCM 2703 / MRP)</name>
    <dbReference type="NCBI Taxonomy" id="693977"/>
    <lineage>
        <taxon>Bacteria</taxon>
        <taxon>Thermotogati</taxon>
        <taxon>Deinococcota</taxon>
        <taxon>Deinococci</taxon>
        <taxon>Deinococcales</taxon>
        <taxon>Deinococcaceae</taxon>
        <taxon>Deinococcus</taxon>
    </lineage>
</organism>
<sequence>MKLTPSLTLALALGASLWGAGAAQTLIDTSAAVGVSGTLNSISGPSPSVIPQVRERLDAVLDPSAQVTVAGEVAPAPAIGSPAAAQPGTTQPVTAQPSAGQPAPAPALTAEQLSVLQAAYTALEQGNAAQARQGFEQLISQNYRHPEAHFGLALALLAQGQTEAARFELGQLTALAPDRYEGPYNLGVLAVQAGQYPEALTYFGQAATLARTTASEDGQLYVLRALAAEQSRAADYAGLRQTLGEMVALDPGNAELKLRLAQAQTLTGEGVAALPGTYEALGSTRTQADAALLLSDIYEAQGLPERGLSELDRALQSVTAEDERARLLLRRARLLDALGQSAAAITAAEQSVRLRGNDAAAFALLGDLRRGAGNSQGALQAYREAALLEPKNADYRTELAALRLGLGRYADARRDAGMALNMNASPVTQARAELVLGLLDYRSARYASASTALRSSAAKLPSAETYLWLGLSEYKQKNYAGATEALSESVRLYPTPLARRNLGSALLAAGRAAEAEALLLGLVTETPGDAEAWYLLGLARRADGKAAEARAAFQSAAALGSTAARGALK</sequence>
<evidence type="ECO:0000256" key="5">
    <source>
        <dbReference type="SAM" id="SignalP"/>
    </source>
</evidence>
<dbReference type="SMART" id="SM00028">
    <property type="entry name" value="TPR"/>
    <property type="match status" value="7"/>
</dbReference>
<evidence type="ECO:0000256" key="4">
    <source>
        <dbReference type="SAM" id="MobiDB-lite"/>
    </source>
</evidence>
<feature type="compositionally biased region" description="Low complexity" evidence="4">
    <location>
        <begin position="78"/>
        <end position="87"/>
    </location>
</feature>
<reference evidence="7" key="1">
    <citation type="submission" date="2011-02" db="EMBL/GenBank/DDBJ databases">
        <title>The complete sequence of chromosome of Deinococcus proteolyticus DSM 20540.</title>
        <authorList>
            <consortium name="US DOE Joint Genome Institute (JGI-PGF)"/>
            <person name="Lucas S."/>
            <person name="Copeland A."/>
            <person name="Lapidus A."/>
            <person name="Bruce D."/>
            <person name="Goodwin L."/>
            <person name="Pitluck S."/>
            <person name="Kyrpides N."/>
            <person name="Mavromatis K."/>
            <person name="Pagani I."/>
            <person name="Ivanova N."/>
            <person name="Ovchinnikova G."/>
            <person name="Zeytun A."/>
            <person name="Detter J.C."/>
            <person name="Han C."/>
            <person name="Land M."/>
            <person name="Hauser L."/>
            <person name="Markowitz V."/>
            <person name="Cheng J.-F."/>
            <person name="Hugenholtz P."/>
            <person name="Woyke T."/>
            <person name="Wu D."/>
            <person name="Pukall R."/>
            <person name="Steenblock K."/>
            <person name="Brambilla E."/>
            <person name="Klenk H.-P."/>
            <person name="Eisen J.A."/>
        </authorList>
    </citation>
    <scope>NUCLEOTIDE SEQUENCE [LARGE SCALE GENOMIC DNA]</scope>
    <source>
        <strain evidence="7">ATCC 35074 / DSM 20540 / JCM 6276 / NBRC 101906 / NCIMB 13154 / VKM Ac-1939 / CCM 2703 / MRP</strain>
    </source>
</reference>
<accession>F0RNK2</accession>
<dbReference type="Pfam" id="PF14559">
    <property type="entry name" value="TPR_19"/>
    <property type="match status" value="1"/>
</dbReference>
<dbReference type="STRING" id="693977.Deipr_1176"/>
<protein>
    <submittedName>
        <fullName evidence="6">Tetratricopeptide TPR_2 repeat-containing protein</fullName>
    </submittedName>
</protein>
<dbReference type="SUPFAM" id="SSF48452">
    <property type="entry name" value="TPR-like"/>
    <property type="match status" value="2"/>
</dbReference>
<gene>
    <name evidence="6" type="ordered locus">Deipr_1176</name>
</gene>
<dbReference type="InterPro" id="IPR011990">
    <property type="entry name" value="TPR-like_helical_dom_sf"/>
</dbReference>
<keyword evidence="7" id="KW-1185">Reference proteome</keyword>
<keyword evidence="5" id="KW-0732">Signal</keyword>
<dbReference type="eggNOG" id="COG0457">
    <property type="taxonomic scope" value="Bacteria"/>
</dbReference>
<dbReference type="InterPro" id="IPR050498">
    <property type="entry name" value="Ycf3"/>
</dbReference>
<dbReference type="EMBL" id="CP002536">
    <property type="protein sequence ID" value="ADY26328.1"/>
    <property type="molecule type" value="Genomic_DNA"/>
</dbReference>
<evidence type="ECO:0000256" key="3">
    <source>
        <dbReference type="PROSITE-ProRule" id="PRU00339"/>
    </source>
</evidence>
<dbReference type="AlphaFoldDB" id="F0RNK2"/>
<dbReference type="PANTHER" id="PTHR44858:SF1">
    <property type="entry name" value="UDP-N-ACETYLGLUCOSAMINE--PEPTIDE N-ACETYLGLUCOSAMINYLTRANSFERASE SPINDLY-RELATED"/>
    <property type="match status" value="1"/>
</dbReference>
<dbReference type="KEGG" id="dpt:Deipr_1176"/>
<dbReference type="Gene3D" id="1.25.40.10">
    <property type="entry name" value="Tetratricopeptide repeat domain"/>
    <property type="match status" value="4"/>
</dbReference>